<keyword evidence="2" id="KW-1185">Reference proteome</keyword>
<evidence type="ECO:0000313" key="2">
    <source>
        <dbReference type="Proteomes" id="UP001497453"/>
    </source>
</evidence>
<organism evidence="1 2">
    <name type="scientific">Somion occarium</name>
    <dbReference type="NCBI Taxonomy" id="3059160"/>
    <lineage>
        <taxon>Eukaryota</taxon>
        <taxon>Fungi</taxon>
        <taxon>Dikarya</taxon>
        <taxon>Basidiomycota</taxon>
        <taxon>Agaricomycotina</taxon>
        <taxon>Agaricomycetes</taxon>
        <taxon>Polyporales</taxon>
        <taxon>Cerrenaceae</taxon>
        <taxon>Somion</taxon>
    </lineage>
</organism>
<proteinExistence type="predicted"/>
<dbReference type="Proteomes" id="UP001497453">
    <property type="component" value="Chromosome 1"/>
</dbReference>
<name>A0ABP1CNE0_9APHY</name>
<reference evidence="2" key="1">
    <citation type="submission" date="2024-04" db="EMBL/GenBank/DDBJ databases">
        <authorList>
            <person name="Shaw F."/>
            <person name="Minotto A."/>
        </authorList>
    </citation>
    <scope>NUCLEOTIDE SEQUENCE [LARGE SCALE GENOMIC DNA]</scope>
</reference>
<protein>
    <submittedName>
        <fullName evidence="1">Uncharacterized protein</fullName>
    </submittedName>
</protein>
<accession>A0ABP1CNE0</accession>
<sequence length="837" mass="94157">MFLAIAWHAFKKSPPIRDRLEWDVMVMTMNTGQKHEDSNYDSETESESEDYEHTYAMEATQYLQQSAARSRSTNTDKGPEECFMEVQGAVTDLLSVELSCIVDEPETHEIILRASNTILGFLDCIASSITCASAEMQTHILTDMGTLLSYAFMDRLFVFRDIFHQIAISELKSSQASSTVAVCWVDTILSKLSRALLYVLGHNPQSDATSLETLTKHQEEISLRAALQLPQKWENVPCSICSPNVSPAAARLALHLTFAVYVVGPQLGAHDPWTDSKLHGSQLLSILKEHVQNLHHCQDNEDVSIQTGSTMDGDARIEYAMIVVLFASIEFGQDSSPYSFRPHTEAALLSLIRRVVQLTHPLSSTDVISPPSTVDIASSILVLMSSAIFWTWTIWDDHRIADSETIDYLSCVWLHHLARHGIQLQETNWEDQLSAVIDNAPVIAGTQFTRIFRHFLTCLQTSDAAGHSSSRVMLRLCWGSVEILRAMPSDLHKSHRPMVQELCKSLCYLFVMIGDTADELQVKDIIFESLSLVEADTYRPIFLDAAKDMKLSMSIKMDEKLTRLTRRVRVTPTTLTPDDLILARQMLLFLTLSWHHGVTTITHRQTISSFLLALIDWLSSETSGTKCVLLLLDPLVTALAVVESFRLNPDFKGINKLWDDDTVWRMCLRSDPSDLTVAAAFAAYAAVTAQHRLCGSFTQIDAWDYFRDIFLLMFRQHFLDADEALALFIVPSVCRALRELLLHLDFAATQFIQGSPWSLNLIQSLKILADRSQDDEFGSLLNARTKPYVFELMQLIQTPESRQNTVKQSSGHISEMVFCRLEDGPHLFLADTVSIGV</sequence>
<dbReference type="EMBL" id="OZ037944">
    <property type="protein sequence ID" value="CAL1696084.1"/>
    <property type="molecule type" value="Genomic_DNA"/>
</dbReference>
<gene>
    <name evidence="1" type="ORF">GFSPODELE1_LOCUS1031</name>
</gene>
<evidence type="ECO:0000313" key="1">
    <source>
        <dbReference type="EMBL" id="CAL1696084.1"/>
    </source>
</evidence>